<dbReference type="CDD" id="cd21037">
    <property type="entry name" value="MLKL_NTD"/>
    <property type="match status" value="1"/>
</dbReference>
<evidence type="ECO:0000313" key="1">
    <source>
        <dbReference type="EMBL" id="KTB47349.1"/>
    </source>
</evidence>
<dbReference type="InterPro" id="IPR036537">
    <property type="entry name" value="Adaptor_Cbl_N_dom_sf"/>
</dbReference>
<dbReference type="eggNOG" id="ENOG502T1UC">
    <property type="taxonomic scope" value="Eukaryota"/>
</dbReference>
<dbReference type="AlphaFoldDB" id="A0A0W0GFM5"/>
<name>A0A0W0GFM5_MONRR</name>
<protein>
    <submittedName>
        <fullName evidence="1">Uncharacterized protein</fullName>
    </submittedName>
</protein>
<dbReference type="InterPro" id="IPR059179">
    <property type="entry name" value="MLKL-like_MCAfunc"/>
</dbReference>
<evidence type="ECO:0000313" key="2">
    <source>
        <dbReference type="Proteomes" id="UP000054988"/>
    </source>
</evidence>
<proteinExistence type="predicted"/>
<dbReference type="Proteomes" id="UP000054988">
    <property type="component" value="Unassembled WGS sequence"/>
</dbReference>
<organism evidence="1 2">
    <name type="scientific">Moniliophthora roreri</name>
    <name type="common">Frosty pod rot fungus</name>
    <name type="synonym">Monilia roreri</name>
    <dbReference type="NCBI Taxonomy" id="221103"/>
    <lineage>
        <taxon>Eukaryota</taxon>
        <taxon>Fungi</taxon>
        <taxon>Dikarya</taxon>
        <taxon>Basidiomycota</taxon>
        <taxon>Agaricomycotina</taxon>
        <taxon>Agaricomycetes</taxon>
        <taxon>Agaricomycetidae</taxon>
        <taxon>Agaricales</taxon>
        <taxon>Marasmiineae</taxon>
        <taxon>Marasmiaceae</taxon>
        <taxon>Moniliophthora</taxon>
    </lineage>
</organism>
<dbReference type="GO" id="GO:0007166">
    <property type="term" value="P:cell surface receptor signaling pathway"/>
    <property type="evidence" value="ECO:0007669"/>
    <property type="project" value="InterPro"/>
</dbReference>
<dbReference type="EMBL" id="LATX01000043">
    <property type="protein sequence ID" value="KTB47349.1"/>
    <property type="molecule type" value="Genomic_DNA"/>
</dbReference>
<sequence length="358" mass="39306">MRKITPIVLPPPNNRRTLFKLGFGRRLNTASEISITALLTLKCASFAGQIPFIGIACTLAVEILRAAQAAKNNKDAFKRLAKDSCSLVLHIKMVCQELSSVNDMKDSGIEGRQILSPMLLKHLEELEETLTEIRDFAKQRASRGFWKRYFANTSDLGRIQEYRERLRQALDIFGIQSQITVCETVARMASQQRTIQEGLRSWGSIERADTSGSTMFSVNEKTNNPFTSSANSTPCSSVPFEDAFKDLLKSTPDTTAVTDGKASFIDISKPITPPIDERTTNAFVSLTSLPTDVEDLLPSPPPYTHLIGSPTVNKPKDSLISLSASVVRTTHHIGPGKSATTSSPAHLGFHVSLKRSIS</sequence>
<comment type="caution">
    <text evidence="1">The sequence shown here is derived from an EMBL/GenBank/DDBJ whole genome shotgun (WGS) entry which is preliminary data.</text>
</comment>
<dbReference type="Gene3D" id="1.20.930.20">
    <property type="entry name" value="Adaptor protein Cbl, N-terminal domain"/>
    <property type="match status" value="1"/>
</dbReference>
<reference evidence="1 2" key="1">
    <citation type="submission" date="2015-12" db="EMBL/GenBank/DDBJ databases">
        <title>Draft genome sequence of Moniliophthora roreri, the causal agent of frosty pod rot of cacao.</title>
        <authorList>
            <person name="Aime M.C."/>
            <person name="Diaz-Valderrama J.R."/>
            <person name="Kijpornyongpan T."/>
            <person name="Phillips-Mora W."/>
        </authorList>
    </citation>
    <scope>NUCLEOTIDE SEQUENCE [LARGE SCALE GENOMIC DNA]</scope>
    <source>
        <strain evidence="1 2">MCA 2952</strain>
    </source>
</reference>
<accession>A0A0W0GFM5</accession>
<gene>
    <name evidence="1" type="ORF">WG66_76</name>
</gene>